<comment type="caution">
    <text evidence="6">The sequence shown here is derived from an EMBL/GenBank/DDBJ whole genome shotgun (WGS) entry which is preliminary data.</text>
</comment>
<dbReference type="Pfam" id="PF00496">
    <property type="entry name" value="SBP_bac_5"/>
    <property type="match status" value="1"/>
</dbReference>
<organism evidence="6 7">
    <name type="scientific">Inquilinus limosus MP06</name>
    <dbReference type="NCBI Taxonomy" id="1398085"/>
    <lineage>
        <taxon>Bacteria</taxon>
        <taxon>Pseudomonadati</taxon>
        <taxon>Pseudomonadota</taxon>
        <taxon>Alphaproteobacteria</taxon>
        <taxon>Rhodospirillales</taxon>
        <taxon>Rhodospirillaceae</taxon>
        <taxon>Inquilinus</taxon>
    </lineage>
</organism>
<dbReference type="GO" id="GO:0015833">
    <property type="term" value="P:peptide transport"/>
    <property type="evidence" value="ECO:0007669"/>
    <property type="project" value="TreeGrafter"/>
</dbReference>
<dbReference type="CDD" id="cd08511">
    <property type="entry name" value="PBP2_NikA_DppA_OppA_like_5"/>
    <property type="match status" value="1"/>
</dbReference>
<protein>
    <submittedName>
        <fullName evidence="6">ABC transporter substrate-binding protein</fullName>
    </submittedName>
</protein>
<evidence type="ECO:0000313" key="7">
    <source>
        <dbReference type="Proteomes" id="UP000029995"/>
    </source>
</evidence>
<dbReference type="AlphaFoldDB" id="A0A0A0D290"/>
<keyword evidence="3 4" id="KW-0732">Signal</keyword>
<dbReference type="InterPro" id="IPR000914">
    <property type="entry name" value="SBP_5_dom"/>
</dbReference>
<dbReference type="RefSeq" id="WP_034844592.1">
    <property type="nucleotide sequence ID" value="NZ_JANX01000395.1"/>
</dbReference>
<sequence>MRARPLLLMLAGLLLSGTAYGQTTLRVGLNEDPDVLDPHRARTFVGRIVFASLCDKLLDIDEKLNFVPKLATSWAWSDDNLTLTFTLRDGITFQDGDPIDAAAVKANLDRARTLPDSLRKSELASVADVVVVDPKTVALKLSKPDATLLAQLSDRAGMMLAPKAFDTFTQKPVCSGPYSFVERVQNDRIVLQKYAGYWDAANYKIDKVVFQPIPDTTVRLANLRAGDLDMLERLAPSDVPSVKDDPNLVFAPVTGIGYQGITINTGNGDRAKTPLGQDKRVRQALELSVDREVINQVAGAGIYPPAQQPFPQASPYYSNKFPVRARDVEKAKQLLKEAGQEHPSFELVFGTGTLAQQIAELTQAMASEAGFDIKLRATEFAAMQKEAQQGNFDAMQIGWSGRVDPDGNIHAFVTCKGNLNDGKYCNPKVDELLNAARQTPDQAKRKELYDQAQAILEEDLPIIYTYYQPWPFVLSKKVKGFTAYPDGMIRLKGMSIEG</sequence>
<name>A0A0A0D290_9PROT</name>
<dbReference type="InterPro" id="IPR039424">
    <property type="entry name" value="SBP_5"/>
</dbReference>
<comment type="subcellular location">
    <subcellularLocation>
        <location evidence="1">Periplasm</location>
    </subcellularLocation>
</comment>
<evidence type="ECO:0000256" key="1">
    <source>
        <dbReference type="ARBA" id="ARBA00004418"/>
    </source>
</evidence>
<dbReference type="PIRSF" id="PIRSF002741">
    <property type="entry name" value="MppA"/>
    <property type="match status" value="1"/>
</dbReference>
<dbReference type="SUPFAM" id="SSF53850">
    <property type="entry name" value="Periplasmic binding protein-like II"/>
    <property type="match status" value="1"/>
</dbReference>
<feature type="domain" description="Solute-binding protein family 5" evidence="5">
    <location>
        <begin position="66"/>
        <end position="418"/>
    </location>
</feature>
<evidence type="ECO:0000259" key="5">
    <source>
        <dbReference type="Pfam" id="PF00496"/>
    </source>
</evidence>
<dbReference type="Gene3D" id="3.90.76.10">
    <property type="entry name" value="Dipeptide-binding Protein, Domain 1"/>
    <property type="match status" value="1"/>
</dbReference>
<evidence type="ECO:0000256" key="2">
    <source>
        <dbReference type="ARBA" id="ARBA00005695"/>
    </source>
</evidence>
<dbReference type="PANTHER" id="PTHR30290">
    <property type="entry name" value="PERIPLASMIC BINDING COMPONENT OF ABC TRANSPORTER"/>
    <property type="match status" value="1"/>
</dbReference>
<reference evidence="6 7" key="1">
    <citation type="submission" date="2014-01" db="EMBL/GenBank/DDBJ databases">
        <title>Genome sequence determination for a cystic fibrosis isolate, Inquilinus limosus.</title>
        <authorList>
            <person name="Pino M."/>
            <person name="Di Conza J."/>
            <person name="Gutkind G."/>
        </authorList>
    </citation>
    <scope>NUCLEOTIDE SEQUENCE [LARGE SCALE GENOMIC DNA]</scope>
    <source>
        <strain evidence="6 7">MP06</strain>
    </source>
</reference>
<dbReference type="GO" id="GO:1904680">
    <property type="term" value="F:peptide transmembrane transporter activity"/>
    <property type="evidence" value="ECO:0007669"/>
    <property type="project" value="TreeGrafter"/>
</dbReference>
<dbReference type="GO" id="GO:0030288">
    <property type="term" value="C:outer membrane-bounded periplasmic space"/>
    <property type="evidence" value="ECO:0007669"/>
    <property type="project" value="UniProtKB-ARBA"/>
</dbReference>
<dbReference type="InterPro" id="IPR030678">
    <property type="entry name" value="Peptide/Ni-bd"/>
</dbReference>
<comment type="similarity">
    <text evidence="2">Belongs to the bacterial solute-binding protein 5 family.</text>
</comment>
<gene>
    <name evidence="6" type="ORF">P409_23970</name>
</gene>
<dbReference type="PANTHER" id="PTHR30290:SF38">
    <property type="entry name" value="D,D-DIPEPTIDE-BINDING PERIPLASMIC PROTEIN DDPA-RELATED"/>
    <property type="match status" value="1"/>
</dbReference>
<evidence type="ECO:0000256" key="4">
    <source>
        <dbReference type="SAM" id="SignalP"/>
    </source>
</evidence>
<dbReference type="EMBL" id="JANX01000395">
    <property type="protein sequence ID" value="KGM31993.1"/>
    <property type="molecule type" value="Genomic_DNA"/>
</dbReference>
<evidence type="ECO:0000313" key="6">
    <source>
        <dbReference type="EMBL" id="KGM31993.1"/>
    </source>
</evidence>
<accession>A0A0A0D290</accession>
<dbReference type="Gene3D" id="3.40.190.10">
    <property type="entry name" value="Periplasmic binding protein-like II"/>
    <property type="match status" value="1"/>
</dbReference>
<feature type="chain" id="PRO_5001961036" evidence="4">
    <location>
        <begin position="22"/>
        <end position="498"/>
    </location>
</feature>
<dbReference type="Gene3D" id="3.10.105.10">
    <property type="entry name" value="Dipeptide-binding Protein, Domain 3"/>
    <property type="match status" value="1"/>
</dbReference>
<proteinExistence type="inferred from homology"/>
<feature type="signal peptide" evidence="4">
    <location>
        <begin position="1"/>
        <end position="21"/>
    </location>
</feature>
<dbReference type="OrthoDB" id="9803988at2"/>
<dbReference type="GO" id="GO:0043190">
    <property type="term" value="C:ATP-binding cassette (ABC) transporter complex"/>
    <property type="evidence" value="ECO:0007669"/>
    <property type="project" value="InterPro"/>
</dbReference>
<evidence type="ECO:0000256" key="3">
    <source>
        <dbReference type="ARBA" id="ARBA00022729"/>
    </source>
</evidence>
<dbReference type="Proteomes" id="UP000029995">
    <property type="component" value="Unassembled WGS sequence"/>
</dbReference>